<sequence length="521" mass="58490">MSSATQVASLLEFVKELILHLAEESNFGYKGDLARCARVSALFYDLAVKALWEDLEDWKPLYYVLYRSYGKSRDHQPTVRAPIDDQQWSRLEMYASHVKRVRDLQDGSTMGQRSAQLKSLRMLTDRARGRPIFPNLERVDTIHMDNRPALEPFAFLPPTLRELSLTFPMNNPCGDGPEADPAFEQMLRVLHSKAPALTSFSFSFGRENAPSVVKSQQLTPLRTFTSLQRLEVEISWMCYKGFLRAICAKLPQLTNLSVVLDTPMDGETPEPLEGVPCLGVSTLDEFHMSGHPREIASALEIIAPSPLRAVDLRGPHDRAGWARSLKLLTTQFHSTLDRISISVVVDDELDDYTEPPQLSAFARPLYVLSRLQVFIFDAYTAPRVNTSRLVVKLTDADIRGVANAWPNLRKLVILGKPGNRDGALTITPTCISAFAAKCTQLEALALPFPNASDFSPDTPVTKVAPSVKRLAFAQDAMKSQDARNMRARCTTYFMRILPSIRVFEILPVRAYGEKVAYWKDI</sequence>
<gene>
    <name evidence="1" type="ORF">L227DRAFT_579947</name>
</gene>
<dbReference type="AlphaFoldDB" id="A0A5C2RV83"/>
<evidence type="ECO:0000313" key="2">
    <source>
        <dbReference type="Proteomes" id="UP000313359"/>
    </source>
</evidence>
<protein>
    <recommendedName>
        <fullName evidence="3">F-box domain-containing protein</fullName>
    </recommendedName>
</protein>
<dbReference type="OrthoDB" id="3222238at2759"/>
<proteinExistence type="predicted"/>
<evidence type="ECO:0008006" key="3">
    <source>
        <dbReference type="Google" id="ProtNLM"/>
    </source>
</evidence>
<evidence type="ECO:0000313" key="1">
    <source>
        <dbReference type="EMBL" id="RPD55131.1"/>
    </source>
</evidence>
<name>A0A5C2RV83_9APHY</name>
<accession>A0A5C2RV83</accession>
<dbReference type="EMBL" id="ML122298">
    <property type="protein sequence ID" value="RPD55131.1"/>
    <property type="molecule type" value="Genomic_DNA"/>
</dbReference>
<keyword evidence="2" id="KW-1185">Reference proteome</keyword>
<organism evidence="1 2">
    <name type="scientific">Lentinus tigrinus ALCF2SS1-6</name>
    <dbReference type="NCBI Taxonomy" id="1328759"/>
    <lineage>
        <taxon>Eukaryota</taxon>
        <taxon>Fungi</taxon>
        <taxon>Dikarya</taxon>
        <taxon>Basidiomycota</taxon>
        <taxon>Agaricomycotina</taxon>
        <taxon>Agaricomycetes</taxon>
        <taxon>Polyporales</taxon>
        <taxon>Polyporaceae</taxon>
        <taxon>Lentinus</taxon>
    </lineage>
</organism>
<dbReference type="Proteomes" id="UP000313359">
    <property type="component" value="Unassembled WGS sequence"/>
</dbReference>
<reference evidence="1" key="1">
    <citation type="journal article" date="2018" name="Genome Biol. Evol.">
        <title>Genomics and development of Lentinus tigrinus, a white-rot wood-decaying mushroom with dimorphic fruiting bodies.</title>
        <authorList>
            <person name="Wu B."/>
            <person name="Xu Z."/>
            <person name="Knudson A."/>
            <person name="Carlson A."/>
            <person name="Chen N."/>
            <person name="Kovaka S."/>
            <person name="LaButti K."/>
            <person name="Lipzen A."/>
            <person name="Pennachio C."/>
            <person name="Riley R."/>
            <person name="Schakwitz W."/>
            <person name="Umezawa K."/>
            <person name="Ohm R.A."/>
            <person name="Grigoriev I.V."/>
            <person name="Nagy L.G."/>
            <person name="Gibbons J."/>
            <person name="Hibbett D."/>
        </authorList>
    </citation>
    <scope>NUCLEOTIDE SEQUENCE [LARGE SCALE GENOMIC DNA]</scope>
    <source>
        <strain evidence="1">ALCF2SS1-6</strain>
    </source>
</reference>